<comment type="caution">
    <text evidence="1">The sequence shown here is derived from an EMBL/GenBank/DDBJ whole genome shotgun (WGS) entry which is preliminary data.</text>
</comment>
<dbReference type="Proteomes" id="UP001460888">
    <property type="component" value="Unassembled WGS sequence"/>
</dbReference>
<reference evidence="1 2" key="1">
    <citation type="submission" date="2013-03" db="EMBL/GenBank/DDBJ databases">
        <title>Salinisphaera dokdonensis CL-ES53 Genome Sequencing.</title>
        <authorList>
            <person name="Li C."/>
            <person name="Lai Q."/>
            <person name="Shao Z."/>
        </authorList>
    </citation>
    <scope>NUCLEOTIDE SEQUENCE [LARGE SCALE GENOMIC DNA]</scope>
    <source>
        <strain evidence="1 2">CL-ES53</strain>
    </source>
</reference>
<accession>A0ABV2AWQ8</accession>
<keyword evidence="2" id="KW-1185">Reference proteome</keyword>
<evidence type="ECO:0000313" key="2">
    <source>
        <dbReference type="Proteomes" id="UP001460888"/>
    </source>
</evidence>
<dbReference type="EMBL" id="APND01000001">
    <property type="protein sequence ID" value="MES1927735.1"/>
    <property type="molecule type" value="Genomic_DNA"/>
</dbReference>
<name>A0ABV2AWQ8_9GAMM</name>
<dbReference type="SUPFAM" id="SSF53756">
    <property type="entry name" value="UDP-Glycosyltransferase/glycogen phosphorylase"/>
    <property type="match status" value="1"/>
</dbReference>
<protein>
    <submittedName>
        <fullName evidence="1">Uncharacterized protein</fullName>
    </submittedName>
</protein>
<gene>
    <name evidence="1" type="ORF">SADO_00725</name>
</gene>
<sequence>MAVIKKYRFIVDLAVGSRLPLRALCLQSDQFCRAILPYVEGDLPTVVGVGEQMEKLNSAVEHEIGIMQKLLLANSVKTIFSTDDYRASGQVLYEAARRAGVNRVALAHGYIQHPTLVSCFPGRSDTFIAWTKQQKEDLERDLGPFKSTDIQYIGFPKIFPQSQMPPAPMTILLCACAMFGQRLDKVRQDLFGTLAANLVRKCDARVFVRLHPKERALDDAAQWLRRHQLTQSGFARLEDDLSRCHLVIGGNSSVLVEAFEYGREAIQVEELARFEFENVHVLRLNSINSEVLERILRSRMNKEISAEMLAAKREIIRSNLREILIKSRPS</sequence>
<proteinExistence type="predicted"/>
<organism evidence="1 2">
    <name type="scientific">Salinisphaera dokdonensis CL-ES53</name>
    <dbReference type="NCBI Taxonomy" id="1304272"/>
    <lineage>
        <taxon>Bacteria</taxon>
        <taxon>Pseudomonadati</taxon>
        <taxon>Pseudomonadota</taxon>
        <taxon>Gammaproteobacteria</taxon>
        <taxon>Salinisphaerales</taxon>
        <taxon>Salinisphaeraceae</taxon>
        <taxon>Salinisphaera</taxon>
    </lineage>
</organism>
<evidence type="ECO:0000313" key="1">
    <source>
        <dbReference type="EMBL" id="MES1927735.1"/>
    </source>
</evidence>